<protein>
    <recommendedName>
        <fullName evidence="2">PPM-type phosphatase domain-containing protein</fullName>
    </recommendedName>
</protein>
<dbReference type="CDD" id="cd00143">
    <property type="entry name" value="PP2Cc"/>
    <property type="match status" value="1"/>
</dbReference>
<proteinExistence type="predicted"/>
<evidence type="ECO:0000256" key="1">
    <source>
        <dbReference type="SAM" id="MobiDB-lite"/>
    </source>
</evidence>
<dbReference type="SMART" id="SM00331">
    <property type="entry name" value="PP2C_SIG"/>
    <property type="match status" value="1"/>
</dbReference>
<feature type="region of interest" description="Disordered" evidence="1">
    <location>
        <begin position="562"/>
        <end position="583"/>
    </location>
</feature>
<dbReference type="SUPFAM" id="SSF81606">
    <property type="entry name" value="PP2C-like"/>
    <property type="match status" value="1"/>
</dbReference>
<dbReference type="InterPro" id="IPR001932">
    <property type="entry name" value="PPM-type_phosphatase-like_dom"/>
</dbReference>
<dbReference type="Pfam" id="PF00481">
    <property type="entry name" value="PP2C"/>
    <property type="match status" value="1"/>
</dbReference>
<dbReference type="PROSITE" id="PS51746">
    <property type="entry name" value="PPM_2"/>
    <property type="match status" value="1"/>
</dbReference>
<dbReference type="Proteomes" id="UP001438707">
    <property type="component" value="Unassembled WGS sequence"/>
</dbReference>
<evidence type="ECO:0000313" key="4">
    <source>
        <dbReference type="Proteomes" id="UP001438707"/>
    </source>
</evidence>
<keyword evidence="4" id="KW-1185">Reference proteome</keyword>
<dbReference type="InterPro" id="IPR015655">
    <property type="entry name" value="PP2C"/>
</dbReference>
<reference evidence="3 4" key="1">
    <citation type="journal article" date="2024" name="Nat. Commun.">
        <title>Phylogenomics reveals the evolutionary origins of lichenization in chlorophyte algae.</title>
        <authorList>
            <person name="Puginier C."/>
            <person name="Libourel C."/>
            <person name="Otte J."/>
            <person name="Skaloud P."/>
            <person name="Haon M."/>
            <person name="Grisel S."/>
            <person name="Petersen M."/>
            <person name="Berrin J.G."/>
            <person name="Delaux P.M."/>
            <person name="Dal Grande F."/>
            <person name="Keller J."/>
        </authorList>
    </citation>
    <scope>NUCLEOTIDE SEQUENCE [LARGE SCALE GENOMIC DNA]</scope>
    <source>
        <strain evidence="3 4">SAG 2145</strain>
    </source>
</reference>
<comment type="caution">
    <text evidence="3">The sequence shown here is derived from an EMBL/GenBank/DDBJ whole genome shotgun (WGS) entry which is preliminary data.</text>
</comment>
<dbReference type="SMART" id="SM00332">
    <property type="entry name" value="PP2Cc"/>
    <property type="match status" value="1"/>
</dbReference>
<organism evidence="3 4">
    <name type="scientific">Apatococcus lobatus</name>
    <dbReference type="NCBI Taxonomy" id="904363"/>
    <lineage>
        <taxon>Eukaryota</taxon>
        <taxon>Viridiplantae</taxon>
        <taxon>Chlorophyta</taxon>
        <taxon>core chlorophytes</taxon>
        <taxon>Trebouxiophyceae</taxon>
        <taxon>Chlorellales</taxon>
        <taxon>Chlorellaceae</taxon>
        <taxon>Apatococcus</taxon>
    </lineage>
</organism>
<feature type="domain" description="PPM-type phosphatase" evidence="2">
    <location>
        <begin position="473"/>
        <end position="726"/>
    </location>
</feature>
<dbReference type="GO" id="GO:0004722">
    <property type="term" value="F:protein serine/threonine phosphatase activity"/>
    <property type="evidence" value="ECO:0007669"/>
    <property type="project" value="InterPro"/>
</dbReference>
<dbReference type="EMBL" id="JALJOS010000010">
    <property type="protein sequence ID" value="KAK9833699.1"/>
    <property type="molecule type" value="Genomic_DNA"/>
</dbReference>
<accession>A0AAW1RJ65</accession>
<evidence type="ECO:0000313" key="3">
    <source>
        <dbReference type="EMBL" id="KAK9833699.1"/>
    </source>
</evidence>
<dbReference type="Gene3D" id="3.60.40.10">
    <property type="entry name" value="PPM-type phosphatase domain"/>
    <property type="match status" value="1"/>
</dbReference>
<dbReference type="AlphaFoldDB" id="A0AAW1RJ65"/>
<dbReference type="PANTHER" id="PTHR47992">
    <property type="entry name" value="PROTEIN PHOSPHATASE"/>
    <property type="match status" value="1"/>
</dbReference>
<sequence>MWRLVSARDFTCQPGKLSWILLKPPDLMPTVQELELRATYGSQVQRSTVCRCGDKLLVTFAPSFQGFIKLQLFYQEQMVFKLRFGFEQTTPLPTVCPAPTGPVRQLAVLDSHYRSWGLSTVKPAQATSDGCAFQGSNGTAGREDAGMESSLFKQHQPTETFLPAHFFQPQIDCGLCRQVTHPFGKLSFPAVLGSPSISSKTYDGAAGGLAAGSNNAPAAFSSYPYQCVHQQASGASHRPLHSDGRMHLQPFVWPTTLAGWAYAAAGCGIGILETPSALLRQAFEGTIQDLPASVHCKAHSPTPAVSRRQHETINRVHGTFRFGNPHSTKQSASYLQCEESCTGFKDRLSRSAAGWAYAAAGYLVGILEAPCTLLRAAFKGGLFLFMVERPPRKLEHRDFANKCCGAVLQTLVAAFASTEPPHPTAQQDLVRFQDARLSAFEAATPSTDPPAPETLESCVLTEEDVAEQAAILDGCAAQDQGPRKTMEDTYILRNSLALSEFSWTGRPPARSGLYAVFDGHCGAGASHFARDNLLQFLKESDNFPHAAQTSLTQALLRMESSLAEEYRSHQQKSQEASPQPAAPGLVDELGGTTALVAMLLGDVLHVANIGDCRAVLCRRNEDGQPEAIALSTDHTPELEMARIKATGYDVSDNRIDGIIELLEEDEFLILASDGFWKMHASNEAAIKEARRRLRKQLSPRHVADELVQDVLSRNGDDNVTVIVVQLARLPDLPRTTSSRLRLSPSFP</sequence>
<evidence type="ECO:0000259" key="2">
    <source>
        <dbReference type="PROSITE" id="PS51746"/>
    </source>
</evidence>
<gene>
    <name evidence="3" type="ORF">WJX74_003093</name>
</gene>
<name>A0AAW1RJ65_9CHLO</name>
<dbReference type="InterPro" id="IPR036457">
    <property type="entry name" value="PPM-type-like_dom_sf"/>
</dbReference>